<accession>A0A1H6BME1</accession>
<keyword evidence="3" id="KW-1185">Reference proteome</keyword>
<dbReference type="AlphaFoldDB" id="A0A1H6BME1"/>
<keyword evidence="1" id="KW-0472">Membrane</keyword>
<evidence type="ECO:0000313" key="2">
    <source>
        <dbReference type="EMBL" id="SEG61871.1"/>
    </source>
</evidence>
<name>A0A1H6BME1_9FLAO</name>
<dbReference type="Proteomes" id="UP000236738">
    <property type="component" value="Unassembled WGS sequence"/>
</dbReference>
<sequence>MQKNQFENVSDETLLKEQKKLKNLNKIYGIVLILIFFAAIYLAFAKEKFAMVIVCTGLFSIYVVNHQSLNDFKKEVAKRNLN</sequence>
<protein>
    <recommendedName>
        <fullName evidence="4">FUSC family protein</fullName>
    </recommendedName>
</protein>
<evidence type="ECO:0008006" key="4">
    <source>
        <dbReference type="Google" id="ProtNLM"/>
    </source>
</evidence>
<dbReference type="EMBL" id="FNUS01000008">
    <property type="protein sequence ID" value="SEG61871.1"/>
    <property type="molecule type" value="Genomic_DNA"/>
</dbReference>
<keyword evidence="1" id="KW-1133">Transmembrane helix</keyword>
<keyword evidence="1" id="KW-0812">Transmembrane</keyword>
<dbReference type="RefSeq" id="WP_103914827.1">
    <property type="nucleotide sequence ID" value="NZ_FNUS01000008.1"/>
</dbReference>
<evidence type="ECO:0000256" key="1">
    <source>
        <dbReference type="SAM" id="Phobius"/>
    </source>
</evidence>
<gene>
    <name evidence="2" type="ORF">SAMN05421847_3001</name>
</gene>
<organism evidence="2 3">
    <name type="scientific">Halpernia humi</name>
    <dbReference type="NCBI Taxonomy" id="493375"/>
    <lineage>
        <taxon>Bacteria</taxon>
        <taxon>Pseudomonadati</taxon>
        <taxon>Bacteroidota</taxon>
        <taxon>Flavobacteriia</taxon>
        <taxon>Flavobacteriales</taxon>
        <taxon>Weeksellaceae</taxon>
        <taxon>Chryseobacterium group</taxon>
        <taxon>Halpernia</taxon>
    </lineage>
</organism>
<evidence type="ECO:0000313" key="3">
    <source>
        <dbReference type="Proteomes" id="UP000236738"/>
    </source>
</evidence>
<feature type="transmembrane region" description="Helical" evidence="1">
    <location>
        <begin position="50"/>
        <end position="69"/>
    </location>
</feature>
<proteinExistence type="predicted"/>
<feature type="transmembrane region" description="Helical" evidence="1">
    <location>
        <begin position="27"/>
        <end position="44"/>
    </location>
</feature>
<reference evidence="3" key="1">
    <citation type="submission" date="2016-10" db="EMBL/GenBank/DDBJ databases">
        <authorList>
            <person name="Varghese N."/>
            <person name="Submissions S."/>
        </authorList>
    </citation>
    <scope>NUCLEOTIDE SEQUENCE [LARGE SCALE GENOMIC DNA]</scope>
    <source>
        <strain evidence="3">DSM 21580</strain>
    </source>
</reference>
<dbReference type="OrthoDB" id="9936587at2"/>